<keyword evidence="3" id="KW-0813">Transport</keyword>
<dbReference type="CDD" id="cd03257">
    <property type="entry name" value="ABC_NikE_OppD_transporters"/>
    <property type="match status" value="1"/>
</dbReference>
<dbReference type="GO" id="GO:0015833">
    <property type="term" value="P:peptide transport"/>
    <property type="evidence" value="ECO:0007669"/>
    <property type="project" value="UniProtKB-KW"/>
</dbReference>
<evidence type="ECO:0000256" key="7">
    <source>
        <dbReference type="ARBA" id="ARBA00022927"/>
    </source>
</evidence>
<evidence type="ECO:0000256" key="2">
    <source>
        <dbReference type="ARBA" id="ARBA00005417"/>
    </source>
</evidence>
<dbReference type="Proteomes" id="UP001215461">
    <property type="component" value="Unassembled WGS sequence"/>
</dbReference>
<feature type="domain" description="ABC transporter" evidence="8">
    <location>
        <begin position="9"/>
        <end position="251"/>
    </location>
</feature>
<evidence type="ECO:0000256" key="3">
    <source>
        <dbReference type="ARBA" id="ARBA00022448"/>
    </source>
</evidence>
<keyword evidence="6" id="KW-0571">Peptide transport</keyword>
<accession>A0ABD4XLK7</accession>
<dbReference type="InterPro" id="IPR050319">
    <property type="entry name" value="ABC_transp_ATP-bind"/>
</dbReference>
<proteinExistence type="inferred from homology"/>
<evidence type="ECO:0000256" key="4">
    <source>
        <dbReference type="ARBA" id="ARBA00022741"/>
    </source>
</evidence>
<dbReference type="AlphaFoldDB" id="A0ABD4XLK7"/>
<dbReference type="RefSeq" id="WP_002828851.1">
    <property type="nucleotide sequence ID" value="NZ_CABKOP010000009.1"/>
</dbReference>
<dbReference type="Gene3D" id="3.40.50.300">
    <property type="entry name" value="P-loop containing nucleotide triphosphate hydrolases"/>
    <property type="match status" value="1"/>
</dbReference>
<dbReference type="PROSITE" id="PS50893">
    <property type="entry name" value="ABC_TRANSPORTER_2"/>
    <property type="match status" value="1"/>
</dbReference>
<dbReference type="InterPro" id="IPR003593">
    <property type="entry name" value="AAA+_ATPase"/>
</dbReference>
<dbReference type="SUPFAM" id="SSF52540">
    <property type="entry name" value="P-loop containing nucleoside triphosphate hydrolases"/>
    <property type="match status" value="1"/>
</dbReference>
<dbReference type="InterPro" id="IPR017871">
    <property type="entry name" value="ABC_transporter-like_CS"/>
</dbReference>
<organism evidence="9 10">
    <name type="scientific">Weissella paramesenteroides</name>
    <name type="common">Leuconostoc paramesenteroides</name>
    <dbReference type="NCBI Taxonomy" id="1249"/>
    <lineage>
        <taxon>Bacteria</taxon>
        <taxon>Bacillati</taxon>
        <taxon>Bacillota</taxon>
        <taxon>Bacilli</taxon>
        <taxon>Lactobacillales</taxon>
        <taxon>Lactobacillaceae</taxon>
        <taxon>Weissella</taxon>
    </lineage>
</organism>
<dbReference type="GO" id="GO:0015031">
    <property type="term" value="P:protein transport"/>
    <property type="evidence" value="ECO:0007669"/>
    <property type="project" value="UniProtKB-KW"/>
</dbReference>
<dbReference type="FunFam" id="3.40.50.300:FF:000016">
    <property type="entry name" value="Oligopeptide ABC transporter ATP-binding component"/>
    <property type="match status" value="1"/>
</dbReference>
<keyword evidence="5 9" id="KW-0067">ATP-binding</keyword>
<dbReference type="GO" id="GO:0005886">
    <property type="term" value="C:plasma membrane"/>
    <property type="evidence" value="ECO:0007669"/>
    <property type="project" value="UniProtKB-SubCell"/>
</dbReference>
<evidence type="ECO:0000256" key="6">
    <source>
        <dbReference type="ARBA" id="ARBA00022856"/>
    </source>
</evidence>
<keyword evidence="7" id="KW-0653">Protein transport</keyword>
<dbReference type="GO" id="GO:0055085">
    <property type="term" value="P:transmembrane transport"/>
    <property type="evidence" value="ECO:0007669"/>
    <property type="project" value="UniProtKB-ARBA"/>
</dbReference>
<dbReference type="GO" id="GO:0005524">
    <property type="term" value="F:ATP binding"/>
    <property type="evidence" value="ECO:0007669"/>
    <property type="project" value="UniProtKB-KW"/>
</dbReference>
<dbReference type="PANTHER" id="PTHR43776:SF7">
    <property type="entry name" value="D,D-DIPEPTIDE TRANSPORT ATP-BINDING PROTEIN DDPF-RELATED"/>
    <property type="match status" value="1"/>
</dbReference>
<comment type="caution">
    <text evidence="9">The sequence shown here is derived from an EMBL/GenBank/DDBJ whole genome shotgun (WGS) entry which is preliminary data.</text>
</comment>
<dbReference type="InterPro" id="IPR003439">
    <property type="entry name" value="ABC_transporter-like_ATP-bd"/>
</dbReference>
<evidence type="ECO:0000256" key="5">
    <source>
        <dbReference type="ARBA" id="ARBA00022840"/>
    </source>
</evidence>
<dbReference type="Pfam" id="PF08352">
    <property type="entry name" value="oligo_HPY"/>
    <property type="match status" value="1"/>
</dbReference>
<dbReference type="InterPro" id="IPR012700">
    <property type="entry name" value="PhnK"/>
</dbReference>
<reference evidence="9 10" key="1">
    <citation type="submission" date="2020-03" db="EMBL/GenBank/DDBJ databases">
        <title>Comparative genomics of Weissella paramesenteroides.</title>
        <authorList>
            <person name="Kant R."/>
            <person name="Takala T."/>
            <person name="Saris P."/>
        </authorList>
    </citation>
    <scope>NUCLEOTIDE SEQUENCE [LARGE SCALE GENOMIC DNA]</scope>
    <source>
        <strain evidence="9 10">SJ27-4</strain>
    </source>
</reference>
<evidence type="ECO:0000313" key="9">
    <source>
        <dbReference type="EMBL" id="MDF8371870.1"/>
    </source>
</evidence>
<dbReference type="PANTHER" id="PTHR43776">
    <property type="entry name" value="TRANSPORT ATP-BINDING PROTEIN"/>
    <property type="match status" value="1"/>
</dbReference>
<sequence length="293" mass="32843">MTDDTVFDVQHLTVTFGKKKNARDAVKDISFTLKQGEILGLVGESGSGKTTTTRVLTRLLSPTSGEVKYKGTDVTRFNAKQREEFRRQVQMVFQNPFDSLNPRLRVGEIIAEGIDNFKLANNKADREKQVIDLLQAVGLPKNAIDRYPHEFSGGQRQRIGIARALAVQPSILCLDEPVSALDVSVQAQIINLLKSLRVKRDLTFLFIAHDLSVVNYISDRILVMFQGRIVESGPTRAVYQNPLHPYTQSLLSAVPTTKLDSPITYEPFQGQPLGVQGNFVEREPQHWVLENDI</sequence>
<name>A0ABD4XLK7_WEIPA</name>
<dbReference type="PROSITE" id="PS00211">
    <property type="entry name" value="ABC_TRANSPORTER_1"/>
    <property type="match status" value="1"/>
</dbReference>
<dbReference type="PIRSF" id="PIRSF037116">
    <property type="entry name" value="CP_lyase_PhnK"/>
    <property type="match status" value="1"/>
</dbReference>
<comment type="similarity">
    <text evidence="2">Belongs to the ABC transporter superfamily.</text>
</comment>
<comment type="subcellular location">
    <subcellularLocation>
        <location evidence="1">Cell membrane</location>
        <topology evidence="1">Peripheral membrane protein</topology>
    </subcellularLocation>
</comment>
<dbReference type="EMBL" id="JAANXN010000015">
    <property type="protein sequence ID" value="MDF8371870.1"/>
    <property type="molecule type" value="Genomic_DNA"/>
</dbReference>
<dbReference type="InterPro" id="IPR013563">
    <property type="entry name" value="Oligopep_ABC_C"/>
</dbReference>
<evidence type="ECO:0000256" key="1">
    <source>
        <dbReference type="ARBA" id="ARBA00004202"/>
    </source>
</evidence>
<protein>
    <submittedName>
        <fullName evidence="9">ABC transporter ATP-binding protein</fullName>
    </submittedName>
</protein>
<dbReference type="KEGG" id="wpa:CO680_07470"/>
<keyword evidence="4" id="KW-0547">Nucleotide-binding</keyword>
<dbReference type="Pfam" id="PF00005">
    <property type="entry name" value="ABC_tran"/>
    <property type="match status" value="1"/>
</dbReference>
<dbReference type="SMART" id="SM00382">
    <property type="entry name" value="AAA"/>
    <property type="match status" value="1"/>
</dbReference>
<evidence type="ECO:0000259" key="8">
    <source>
        <dbReference type="PROSITE" id="PS50893"/>
    </source>
</evidence>
<gene>
    <name evidence="9" type="ORF">G9403_09520</name>
</gene>
<dbReference type="InterPro" id="IPR027417">
    <property type="entry name" value="P-loop_NTPase"/>
</dbReference>
<evidence type="ECO:0000313" key="10">
    <source>
        <dbReference type="Proteomes" id="UP001215461"/>
    </source>
</evidence>